<organism evidence="1 2">
    <name type="scientific">Neurospora tetrasperma (strain FGSC 2508 / ATCC MYA-4615 / P0657)</name>
    <dbReference type="NCBI Taxonomy" id="510951"/>
    <lineage>
        <taxon>Eukaryota</taxon>
        <taxon>Fungi</taxon>
        <taxon>Dikarya</taxon>
        <taxon>Ascomycota</taxon>
        <taxon>Pezizomycotina</taxon>
        <taxon>Sordariomycetes</taxon>
        <taxon>Sordariomycetidae</taxon>
        <taxon>Sordariales</taxon>
        <taxon>Sordariaceae</taxon>
        <taxon>Neurospora</taxon>
    </lineage>
</organism>
<sequence length="61" mass="6724">MAPNQGGPFCPINSRHPTALLLIPPSYTQKTRISSIVHTTTIRYDARARGALPVYRLMGCL</sequence>
<dbReference type="VEuPathDB" id="FungiDB:NEUTE1DRAFT_117461"/>
<dbReference type="KEGG" id="nte:NEUTE1DRAFT117461"/>
<dbReference type="Proteomes" id="UP000008065">
    <property type="component" value="Unassembled WGS sequence"/>
</dbReference>
<dbReference type="HOGENOM" id="CLU_2929029_0_0_1"/>
<protein>
    <submittedName>
        <fullName evidence="1">Uncharacterized protein</fullName>
    </submittedName>
</protein>
<evidence type="ECO:0000313" key="2">
    <source>
        <dbReference type="Proteomes" id="UP000008065"/>
    </source>
</evidence>
<dbReference type="EMBL" id="GL891305">
    <property type="protein sequence ID" value="EGO56735.1"/>
    <property type="molecule type" value="Genomic_DNA"/>
</dbReference>
<keyword evidence="2" id="KW-1185">Reference proteome</keyword>
<reference evidence="2" key="1">
    <citation type="journal article" date="2011" name="Genetics">
        <title>Massive changes in genome architecture accompany the transition to self-fertility in the filamentous fungus Neurospora tetrasperma.</title>
        <authorList>
            <person name="Ellison C.E."/>
            <person name="Stajich J.E."/>
            <person name="Jacobson D.J."/>
            <person name="Natvig D.O."/>
            <person name="Lapidus A."/>
            <person name="Foster B."/>
            <person name="Aerts A."/>
            <person name="Riley R."/>
            <person name="Lindquist E.A."/>
            <person name="Grigoriev I.V."/>
            <person name="Taylor J.W."/>
        </authorList>
    </citation>
    <scope>NUCLEOTIDE SEQUENCE [LARGE SCALE GENOMIC DNA]</scope>
    <source>
        <strain evidence="2">FGSC 2508 / P0657</strain>
    </source>
</reference>
<dbReference type="RefSeq" id="XP_009852304.1">
    <property type="nucleotide sequence ID" value="XM_009854002.1"/>
</dbReference>
<name>F8MQV5_NEUT8</name>
<feature type="non-terminal residue" evidence="1">
    <location>
        <position position="61"/>
    </location>
</feature>
<proteinExistence type="predicted"/>
<dbReference type="AlphaFoldDB" id="F8MQV5"/>
<dbReference type="GeneID" id="20823298"/>
<gene>
    <name evidence="1" type="ORF">NEUTE1DRAFT_117461</name>
</gene>
<accession>F8MQV5</accession>
<evidence type="ECO:0000313" key="1">
    <source>
        <dbReference type="EMBL" id="EGO56735.1"/>
    </source>
</evidence>